<keyword evidence="3" id="KW-0040">ANK repeat</keyword>
<dbReference type="Pfam" id="PF00996">
    <property type="entry name" value="GDI"/>
    <property type="match status" value="2"/>
</dbReference>
<dbReference type="OrthoDB" id="1923006at2759"/>
<dbReference type="PRINTS" id="PR00891">
    <property type="entry name" value="RABGDIREP"/>
</dbReference>
<feature type="region of interest" description="Disordered" evidence="4">
    <location>
        <begin position="1201"/>
        <end position="1221"/>
    </location>
</feature>
<dbReference type="Proteomes" id="UP000678499">
    <property type="component" value="Unassembled WGS sequence"/>
</dbReference>
<dbReference type="Gene3D" id="3.50.50.60">
    <property type="entry name" value="FAD/NAD(P)-binding domain"/>
    <property type="match status" value="1"/>
</dbReference>
<name>A0A7R9BSF6_9CRUS</name>
<dbReference type="SMART" id="SM00248">
    <property type="entry name" value="ANK"/>
    <property type="match status" value="3"/>
</dbReference>
<dbReference type="EMBL" id="CAJPEX010001730">
    <property type="protein sequence ID" value="CAG0919803.1"/>
    <property type="molecule type" value="Genomic_DNA"/>
</dbReference>
<dbReference type="PANTHER" id="PTHR11787">
    <property type="entry name" value="RAB GDP-DISSOCIATION INHIBITOR"/>
    <property type="match status" value="1"/>
</dbReference>
<dbReference type="Pfam" id="PF10283">
    <property type="entry name" value="zf-CCHH"/>
    <property type="match status" value="1"/>
</dbReference>
<dbReference type="GO" id="GO:0007264">
    <property type="term" value="P:small GTPase-mediated signal transduction"/>
    <property type="evidence" value="ECO:0007669"/>
    <property type="project" value="InterPro"/>
</dbReference>
<dbReference type="SUPFAM" id="SSF48452">
    <property type="entry name" value="TPR-like"/>
    <property type="match status" value="2"/>
</dbReference>
<feature type="repeat" description="ANK" evidence="3">
    <location>
        <begin position="1063"/>
        <end position="1095"/>
    </location>
</feature>
<dbReference type="Gene3D" id="3.30.519.10">
    <property type="entry name" value="Guanine Nucleotide Dissociation Inhibitor, domain 2"/>
    <property type="match status" value="1"/>
</dbReference>
<dbReference type="GO" id="GO:0005968">
    <property type="term" value="C:Rab-protein geranylgeranyltransferase complex"/>
    <property type="evidence" value="ECO:0007669"/>
    <property type="project" value="TreeGrafter"/>
</dbReference>
<dbReference type="Gene3D" id="1.25.40.10">
    <property type="entry name" value="Tetratricopeptide repeat domain"/>
    <property type="match status" value="3"/>
</dbReference>
<dbReference type="Pfam" id="PF10228">
    <property type="entry name" value="HPF1"/>
    <property type="match status" value="1"/>
</dbReference>
<comment type="similarity">
    <text evidence="2">Belongs to the HPF1 family.</text>
</comment>
<evidence type="ECO:0000256" key="3">
    <source>
        <dbReference type="PROSITE-ProRule" id="PRU00023"/>
    </source>
</evidence>
<comment type="similarity">
    <text evidence="1">Belongs to the Rab GDI family.</text>
</comment>
<sequence length="2304" mass="258502">MDDLQTSFDVVIVGTGFSESIAAAACSRIGKQVLHLDRNTYYGDSWATFNWASLQEWLQVVTRKEEIVRQDHPENDDVLKVSFRPIFHHVEQEYFIPHDIEVECGGDNADRPEDDVRADANPEGDVPVAEAANHSAAPRTTAWSKRRIEEQGRRFNVELAPKVVYSSGSLVEMLIHSNVSRYLEFKCITRILTKKDGDLVVVPCSRADVFASRGVSVIEKRMLMKLMHFVSEAQKNPDYRREFEGKSFIDFLRSHSLTDNLLHFVIHSIAMVDPECPAEQGISSVQKFINSLGRFGNSPFLWPMYGSGEIPQAFSRLCAVFGGTYFLQRAVEGIELSKDENHVVQAVISRDTRIECQKVILCSSYVPCKWRSRGVKRSVSRLVLLTDRSIKTSVTPEVTLMRIPGSGTRASVTLLELGPGSNATPEGLYIVHLTCLLAEDPKEDMKSIVEEFFVYNGEVVDDRRSNCPRILWSLHFAVDDFTFPLTENANIFVLPGPGDSYDFEEHAVKAKEIFQRMFPNEEFLPRAPDPDEIVIGGDDAPPVVTNTDDLADQEQAITPNDLEAAMEEHEEEMSIYASLGMLKDAAVAQRNIGEVNALMDKHDENISCQRKYLQMTMDLNDSVEIQRAHTMLGQAYIDRVSYIFEKRLEHRLAVDEDLREALVALMESRDDVKTIVKKGAALSSNETSIMLCRANVNLGIVHLFKGEFSCRIPVSKSFRSSLIAELQKAEEYFREAVKIAATNMLPSDHIRALMNMVDLEYRAKRYEAALKYAEEVASLDTKLELAEVYCHWLPKLNLNLERCKEAKHHFIKYSLHALRANKLNDSAKIEMAKSLTTLKRICKNSKELKMNGCNRAKVYEQLGDDCCEMNTFEIALIYYQKALKLLVEGGASSKALAPLYQSLAQTCCDLRNYNEGIDYYTKELECYEPEEFKNRADTLLSMAEAEEKARKAVSIVRQRYERAIGDARKAGDSFILKVMLEKLVEFLQFNGLSVESEERLDEIKQIPASSTDYDEENREAESDSETLESLEDMLKKYEALYPVNKPRQETRVRKTPQASTNDRGETPLHQAAITNDALSARVLATKPSIVNARDYSNYTPLHDAAVRGHDEIVKILLENKAEVDARGGVYNGTALMEAASDGRESTVELLLAHGADPCLRDASGNTPLEIFWIYNYDELHKKIPNMLANAMKAKGFNQVPVRPRRKPTIPEPPNFESIDRNCCREPDEVDLSPDEATQRIKSFSATQGSPDRSSPIVDDDVGFFTKKNRRNAVSQGLHECDEVSFSRRLHGTNLPLKRVRSPSKSTQQPAWKRTQLSVVPQSSAKASYQARIAVGVVSPRLNSPEPVPEGSPVTYEDNITEKSSGSSSISISGFSSSLTPRSCLLKDYVTIQILETNVPVKILPDETSRNLIERVAKLYENNYGRKIVIERFARHDNLVLPLDEVLSDFVKPEDMIVAVVKEVDMVSDVKVKLGVDVSGEDVARGLLNLSYQCLEPGVVNCLTEVLKSFSHLTTLNVSGNLLGDSAFEFIARGASVLQLKILDASCNNISPLGLKVLGQQLQADSKCFQALEEIILSFNPLLDAGADFLATLVSHCQNLRYLHCRDVDFTTSAFEPNRSLAKALKSRELFFVDFSGNLLCSNDNFFESLNVKRLNTLVINGIADSAGNEADVFCRGLANVLRSARILQVCSFCDNGLTDEVFCNVMESVDCVSGITFEASGNPIDQEGLRIMMKLGAGSVSLACSQVSCLFNKCSINVTDVEELATLLNEFLRCRVIFDRVSRDFVFRWDIVCSTLGIPIRFITNMDKHRPACKFGSLCYRKNEQHFKDFYHPSEKGKKIAAPKAEEKEKVQAEPKLVLMPHIEPAAHEISGSESDSSSGEDQPLSKRPRKDSGVLEVEDSMPEEQPKTEETDLDEDELKVSKDPKTAIKEMFLVEMTDDFSSFWDFLNETDHGSDVFKMAGLHLVGPFEVMAGKFEGTYSRKKLLRHWRFYYDPPEFQVTFLVEERTGWHMGYWRDDPGQKPAFVAENDALKDGTFKRSEANIFGAISLKLTKVAMELDPFKKPKIDSFLKAMKTYAEKRNIPLKTDFPKNPAKRRGSIADPFHGLGLVVPYNAKTELGYREIPETTRGLKKLFARAVTCDDEDRNAAMEPIDELVTNVQFANDEGDPGMGLELGLNAFTFGGNKLHGICKSVLGIAYMLLGRHEFKAILEFRMDVILNCHNSLNSLRHFLPVNLRRGEVPLIAVCRDISWSPNRRKTGSRLVHAWCIAPLYSTTDESCAPPGVRHVRKNVIGHPAAVPPEGA</sequence>
<dbReference type="InterPro" id="IPR036188">
    <property type="entry name" value="FAD/NAD-bd_sf"/>
</dbReference>
<keyword evidence="7" id="KW-1185">Reference proteome</keyword>
<dbReference type="PANTHER" id="PTHR11787:SF4">
    <property type="entry name" value="CHM, RAB ESCORT PROTEIN 1"/>
    <property type="match status" value="1"/>
</dbReference>
<dbReference type="GO" id="GO:0016192">
    <property type="term" value="P:vesicle-mediated transport"/>
    <property type="evidence" value="ECO:0007669"/>
    <property type="project" value="TreeGrafter"/>
</dbReference>
<dbReference type="Gene3D" id="3.80.10.10">
    <property type="entry name" value="Ribonuclease Inhibitor"/>
    <property type="match status" value="1"/>
</dbReference>
<organism evidence="6">
    <name type="scientific">Notodromas monacha</name>
    <dbReference type="NCBI Taxonomy" id="399045"/>
    <lineage>
        <taxon>Eukaryota</taxon>
        <taxon>Metazoa</taxon>
        <taxon>Ecdysozoa</taxon>
        <taxon>Arthropoda</taxon>
        <taxon>Crustacea</taxon>
        <taxon>Oligostraca</taxon>
        <taxon>Ostracoda</taxon>
        <taxon>Podocopa</taxon>
        <taxon>Podocopida</taxon>
        <taxon>Cypridocopina</taxon>
        <taxon>Cypridoidea</taxon>
        <taxon>Cyprididae</taxon>
        <taxon>Notodromas</taxon>
    </lineage>
</organism>
<dbReference type="InterPro" id="IPR002110">
    <property type="entry name" value="Ankyrin_rpt"/>
</dbReference>
<feature type="compositionally biased region" description="Low complexity" evidence="4">
    <location>
        <begin position="1872"/>
        <end position="1882"/>
    </location>
</feature>
<dbReference type="Gene3D" id="1.10.405.10">
    <property type="entry name" value="Guanine Nucleotide Dissociation Inhibitor, domain 1"/>
    <property type="match status" value="1"/>
</dbReference>
<dbReference type="InterPro" id="IPR032675">
    <property type="entry name" value="LRR_dom_sf"/>
</dbReference>
<dbReference type="FunFam" id="1.10.405.10:FF:000003">
    <property type="entry name" value="Rab proteins geranylgeranyltransferase component A"/>
    <property type="match status" value="1"/>
</dbReference>
<dbReference type="InterPro" id="IPR019734">
    <property type="entry name" value="TPR_rpt"/>
</dbReference>
<evidence type="ECO:0000259" key="5">
    <source>
        <dbReference type="Pfam" id="PF10283"/>
    </source>
</evidence>
<feature type="region of interest" description="Disordered" evidence="4">
    <location>
        <begin position="1003"/>
        <end position="1027"/>
    </location>
</feature>
<feature type="repeat" description="ANK" evidence="3">
    <location>
        <begin position="1096"/>
        <end position="1128"/>
    </location>
</feature>
<accession>A0A7R9BSF6</accession>
<dbReference type="SUPFAM" id="SSF48403">
    <property type="entry name" value="Ankyrin repeat"/>
    <property type="match status" value="1"/>
</dbReference>
<protein>
    <recommendedName>
        <fullName evidence="5">PBZ-type domain-containing protein</fullName>
    </recommendedName>
</protein>
<evidence type="ECO:0000256" key="2">
    <source>
        <dbReference type="ARBA" id="ARBA00010803"/>
    </source>
</evidence>
<evidence type="ECO:0000256" key="1">
    <source>
        <dbReference type="ARBA" id="ARBA00005593"/>
    </source>
</evidence>
<feature type="region of interest" description="Disordered" evidence="4">
    <location>
        <begin position="1868"/>
        <end position="1919"/>
    </location>
</feature>
<dbReference type="InterPro" id="IPR019361">
    <property type="entry name" value="HPF1"/>
</dbReference>
<proteinExistence type="inferred from homology"/>
<dbReference type="SUPFAM" id="SSF51905">
    <property type="entry name" value="FAD/NAD(P)-binding domain"/>
    <property type="match status" value="1"/>
</dbReference>
<dbReference type="GO" id="GO:0005829">
    <property type="term" value="C:cytosol"/>
    <property type="evidence" value="ECO:0007669"/>
    <property type="project" value="TreeGrafter"/>
</dbReference>
<dbReference type="GO" id="GO:0042393">
    <property type="term" value="F:histone binding"/>
    <property type="evidence" value="ECO:0007669"/>
    <property type="project" value="InterPro"/>
</dbReference>
<dbReference type="SUPFAM" id="SSF54373">
    <property type="entry name" value="FAD-linked reductases, C-terminal domain"/>
    <property type="match status" value="1"/>
</dbReference>
<dbReference type="InterPro" id="IPR019406">
    <property type="entry name" value="APLF_PBZ"/>
</dbReference>
<evidence type="ECO:0000313" key="7">
    <source>
        <dbReference type="Proteomes" id="UP000678499"/>
    </source>
</evidence>
<feature type="domain" description="PBZ-type" evidence="5">
    <location>
        <begin position="1810"/>
        <end position="1834"/>
    </location>
</feature>
<dbReference type="Pfam" id="PF00023">
    <property type="entry name" value="Ank"/>
    <property type="match status" value="1"/>
</dbReference>
<evidence type="ECO:0000256" key="4">
    <source>
        <dbReference type="SAM" id="MobiDB-lite"/>
    </source>
</evidence>
<reference evidence="6" key="1">
    <citation type="submission" date="2020-11" db="EMBL/GenBank/DDBJ databases">
        <authorList>
            <person name="Tran Van P."/>
        </authorList>
    </citation>
    <scope>NUCLEOTIDE SEQUENCE</scope>
</reference>
<feature type="repeat" description="ANK" evidence="3">
    <location>
        <begin position="1130"/>
        <end position="1162"/>
    </location>
</feature>
<dbReference type="GO" id="GO:0005092">
    <property type="term" value="F:GDP-dissociation inhibitor activity"/>
    <property type="evidence" value="ECO:0007669"/>
    <property type="project" value="InterPro"/>
</dbReference>
<dbReference type="GO" id="GO:0005634">
    <property type="term" value="C:nucleus"/>
    <property type="evidence" value="ECO:0007669"/>
    <property type="project" value="TreeGrafter"/>
</dbReference>
<dbReference type="InterPro" id="IPR018203">
    <property type="entry name" value="GDP_dissociation_inhibitor"/>
</dbReference>
<dbReference type="PROSITE" id="PS50088">
    <property type="entry name" value="ANK_REPEAT"/>
    <property type="match status" value="3"/>
</dbReference>
<dbReference type="PROSITE" id="PS50297">
    <property type="entry name" value="ANK_REP_REGION"/>
    <property type="match status" value="2"/>
</dbReference>
<gene>
    <name evidence="6" type="ORF">NMOB1V02_LOCUS7319</name>
</gene>
<dbReference type="SUPFAM" id="SSF52047">
    <property type="entry name" value="RNI-like"/>
    <property type="match status" value="1"/>
</dbReference>
<feature type="compositionally biased region" description="Acidic residues" evidence="4">
    <location>
        <begin position="1012"/>
        <end position="1027"/>
    </location>
</feature>
<evidence type="ECO:0000313" key="6">
    <source>
        <dbReference type="EMBL" id="CAD7279651.1"/>
    </source>
</evidence>
<dbReference type="Pfam" id="PF12796">
    <property type="entry name" value="Ank_2"/>
    <property type="match status" value="1"/>
</dbReference>
<dbReference type="InterPro" id="IPR011990">
    <property type="entry name" value="TPR-like_helical_dom_sf"/>
</dbReference>
<dbReference type="InterPro" id="IPR036770">
    <property type="entry name" value="Ankyrin_rpt-contain_sf"/>
</dbReference>
<dbReference type="SMART" id="SM00028">
    <property type="entry name" value="TPR"/>
    <property type="match status" value="3"/>
</dbReference>
<dbReference type="GO" id="GO:0006974">
    <property type="term" value="P:DNA damage response"/>
    <property type="evidence" value="ECO:0007669"/>
    <property type="project" value="InterPro"/>
</dbReference>
<dbReference type="EMBL" id="OA883767">
    <property type="protein sequence ID" value="CAD7279651.1"/>
    <property type="molecule type" value="Genomic_DNA"/>
</dbReference>
<dbReference type="Gene3D" id="1.25.40.20">
    <property type="entry name" value="Ankyrin repeat-containing domain"/>
    <property type="match status" value="1"/>
</dbReference>